<sequence>MINPFNAGKQLRSTVESAIDLASAIASTKESSVMASRLPPDRRSIYYNYYVDDQLGLSSLELKDDAISTTSTATVTSSSKSSTLLQSKPAVPTTTSSWLEEQDKDYRPEVLIVGATGKLGRVLVKRLILENNVRVRVLVRDLYSNTLNKLGVGVTYCQGDLSNMESLEYAVTDVDKIIFCAGNDNSRRENEDGIEEEEEEGWDQLESILDQRKQQAELVDGIGLRNLLHAYLNVRHSDYGPSQAAKRTLFKFRKRPADFGLFGIDDGSIDGGDTRKDDAAISETAAVQESSVATSISQCEWTKNKFGHGVFTGKVDRYGEAALASARLRSRNDPELGIDLSVGGFAGLVCRICSDGGVYEAFVRTEAFERLGVEYVCEFKTASKTPTSGSENRSRDKFSTVRLEFKDFLPRMRPQFQTKEDEEDSREALGKSGNIPKFVGKDIRQLGFRFRGQSNPLSWSSGFGRFYLALDFIKVYRGQPEPEFVYLSDSRIPPVVNDGMVKHDIKRLTTNPMESSDDVISIIDDNEAQKVKDKKDRSAEETYFKYMGEEMIKQSGLSYTIIRVAGYNEKQPGTDSSTVRLQKMNKDIVPVSRADLAQVVASAILEPNACNLVLYMTKSQTRGVKDGYLWEKFARLKEKSKST</sequence>
<dbReference type="PANTHER" id="PTHR15020">
    <property type="entry name" value="FLAVIN REDUCTASE-RELATED"/>
    <property type="match status" value="1"/>
</dbReference>
<dbReference type="InterPro" id="IPR016040">
    <property type="entry name" value="NAD(P)-bd_dom"/>
</dbReference>
<accession>A0A7S1YNW3</accession>
<reference evidence="2" key="1">
    <citation type="submission" date="2021-01" db="EMBL/GenBank/DDBJ databases">
        <authorList>
            <person name="Corre E."/>
            <person name="Pelletier E."/>
            <person name="Niang G."/>
            <person name="Scheremetjew M."/>
            <person name="Finn R."/>
            <person name="Kale V."/>
            <person name="Holt S."/>
            <person name="Cochrane G."/>
            <person name="Meng A."/>
            <person name="Brown T."/>
            <person name="Cohen L."/>
        </authorList>
    </citation>
    <scope>NUCLEOTIDE SEQUENCE</scope>
    <source>
        <strain evidence="2">FE7</strain>
    </source>
</reference>
<feature type="domain" description="NAD(P)-binding" evidence="1">
    <location>
        <begin position="114"/>
        <end position="189"/>
    </location>
</feature>
<dbReference type="PANTHER" id="PTHR15020:SF50">
    <property type="entry name" value="UPF0659 PROTEIN YMR090W"/>
    <property type="match status" value="1"/>
</dbReference>
<proteinExistence type="predicted"/>
<evidence type="ECO:0000259" key="1">
    <source>
        <dbReference type="Pfam" id="PF13460"/>
    </source>
</evidence>
<gene>
    <name evidence="2" type="ORF">SMAR1039_LOCUS350</name>
</gene>
<dbReference type="Gene3D" id="3.40.50.720">
    <property type="entry name" value="NAD(P)-binding Rossmann-like Domain"/>
    <property type="match status" value="2"/>
</dbReference>
<dbReference type="Pfam" id="PF13460">
    <property type="entry name" value="NAD_binding_10"/>
    <property type="match status" value="2"/>
</dbReference>
<dbReference type="SUPFAM" id="SSF51735">
    <property type="entry name" value="NAD(P)-binding Rossmann-fold domains"/>
    <property type="match status" value="1"/>
</dbReference>
<feature type="domain" description="NAD(P)-binding" evidence="1">
    <location>
        <begin position="544"/>
        <end position="607"/>
    </location>
</feature>
<dbReference type="InterPro" id="IPR036291">
    <property type="entry name" value="NAD(P)-bd_dom_sf"/>
</dbReference>
<protein>
    <recommendedName>
        <fullName evidence="1">NAD(P)-binding domain-containing protein</fullName>
    </recommendedName>
</protein>
<dbReference type="AlphaFoldDB" id="A0A7S1YNW3"/>
<dbReference type="EMBL" id="HBGM01000503">
    <property type="protein sequence ID" value="CAD9313220.1"/>
    <property type="molecule type" value="Transcribed_RNA"/>
</dbReference>
<organism evidence="2">
    <name type="scientific">Skeletonema marinoi</name>
    <dbReference type="NCBI Taxonomy" id="267567"/>
    <lineage>
        <taxon>Eukaryota</taxon>
        <taxon>Sar</taxon>
        <taxon>Stramenopiles</taxon>
        <taxon>Ochrophyta</taxon>
        <taxon>Bacillariophyta</taxon>
        <taxon>Coscinodiscophyceae</taxon>
        <taxon>Thalassiosirophycidae</taxon>
        <taxon>Thalassiosirales</taxon>
        <taxon>Skeletonemataceae</taxon>
        <taxon>Skeletonema</taxon>
        <taxon>Skeletonema marinoi-dohrnii complex</taxon>
    </lineage>
</organism>
<name>A0A7S1YNW3_9STRA</name>
<evidence type="ECO:0000313" key="2">
    <source>
        <dbReference type="EMBL" id="CAD9313220.1"/>
    </source>
</evidence>